<organism evidence="1 2">
    <name type="scientific">Roseateles depolymerans</name>
    <dbReference type="NCBI Taxonomy" id="76731"/>
    <lineage>
        <taxon>Bacteria</taxon>
        <taxon>Pseudomonadati</taxon>
        <taxon>Pseudomonadota</taxon>
        <taxon>Betaproteobacteria</taxon>
        <taxon>Burkholderiales</taxon>
        <taxon>Sphaerotilaceae</taxon>
        <taxon>Roseateles</taxon>
    </lineage>
</organism>
<gene>
    <name evidence="1" type="ORF">DI603_10180</name>
</gene>
<reference evidence="1 2" key="1">
    <citation type="submission" date="2017-08" db="EMBL/GenBank/DDBJ databases">
        <title>Infants hospitalized years apart are colonized by the same room-sourced microbial strains.</title>
        <authorList>
            <person name="Brooks B."/>
            <person name="Olm M.R."/>
            <person name="Firek B.A."/>
            <person name="Baker R."/>
            <person name="Thomas B.C."/>
            <person name="Morowitz M.J."/>
            <person name="Banfield J.F."/>
        </authorList>
    </citation>
    <scope>NUCLEOTIDE SEQUENCE [LARGE SCALE GENOMIC DNA]</scope>
    <source>
        <strain evidence="1">S2_012_000_R2_81</strain>
    </source>
</reference>
<proteinExistence type="predicted"/>
<protein>
    <submittedName>
        <fullName evidence="1">Uncharacterized protein</fullName>
    </submittedName>
</protein>
<evidence type="ECO:0000313" key="2">
    <source>
        <dbReference type="Proteomes" id="UP000249633"/>
    </source>
</evidence>
<dbReference type="Proteomes" id="UP000249633">
    <property type="component" value="Unassembled WGS sequence"/>
</dbReference>
<dbReference type="AlphaFoldDB" id="A0A2W5DKY0"/>
<name>A0A2W5DKY0_9BURK</name>
<evidence type="ECO:0000313" key="1">
    <source>
        <dbReference type="EMBL" id="PZP32541.1"/>
    </source>
</evidence>
<sequence>MADHFAMDGFAARDWKSMRTEIDAARERIQALCPAFELIRDVADASKHAKLATQKNVPRQLSSADQVSASSGLFGAPFGCGVFAEGAEVTATLDDGATKALMPAVRAVLAAWKSMI</sequence>
<dbReference type="EMBL" id="QFOD01000008">
    <property type="protein sequence ID" value="PZP32541.1"/>
    <property type="molecule type" value="Genomic_DNA"/>
</dbReference>
<accession>A0A2W5DKY0</accession>
<comment type="caution">
    <text evidence="1">The sequence shown here is derived from an EMBL/GenBank/DDBJ whole genome shotgun (WGS) entry which is preliminary data.</text>
</comment>